<name>A0A438K369_VITVI</name>
<dbReference type="GO" id="GO:0003824">
    <property type="term" value="F:catalytic activity"/>
    <property type="evidence" value="ECO:0007669"/>
    <property type="project" value="InterPro"/>
</dbReference>
<dbReference type="InterPro" id="IPR005135">
    <property type="entry name" value="Endo/exonuclease/phosphatase"/>
</dbReference>
<feature type="region of interest" description="Disordered" evidence="1">
    <location>
        <begin position="367"/>
        <end position="442"/>
    </location>
</feature>
<feature type="domain" description="Endonuclease/exonuclease/phosphatase" evidence="2">
    <location>
        <begin position="827"/>
        <end position="916"/>
    </location>
</feature>
<dbReference type="InterPro" id="IPR036691">
    <property type="entry name" value="Endo/exonu/phosph_ase_sf"/>
</dbReference>
<protein>
    <submittedName>
        <fullName evidence="3">Transposon TX1 uncharacterized 149 kDa protein</fullName>
    </submittedName>
</protein>
<dbReference type="PANTHER" id="PTHR33710:SF71">
    <property type="entry name" value="ENDONUCLEASE_EXONUCLEASE_PHOSPHATASE DOMAIN-CONTAINING PROTEIN"/>
    <property type="match status" value="1"/>
</dbReference>
<reference evidence="3 4" key="1">
    <citation type="journal article" date="2018" name="PLoS Genet.">
        <title>Population sequencing reveals clonal diversity and ancestral inbreeding in the grapevine cultivar Chardonnay.</title>
        <authorList>
            <person name="Roach M.J."/>
            <person name="Johnson D.L."/>
            <person name="Bohlmann J."/>
            <person name="van Vuuren H.J."/>
            <person name="Jones S.J."/>
            <person name="Pretorius I.S."/>
            <person name="Schmidt S.A."/>
            <person name="Borneman A.R."/>
        </authorList>
    </citation>
    <scope>NUCLEOTIDE SEQUENCE [LARGE SCALE GENOMIC DNA]</scope>
    <source>
        <strain evidence="4">cv. Chardonnay</strain>
        <tissue evidence="3">Leaf</tissue>
    </source>
</reference>
<dbReference type="SUPFAM" id="SSF56219">
    <property type="entry name" value="DNase I-like"/>
    <property type="match status" value="1"/>
</dbReference>
<dbReference type="PANTHER" id="PTHR33710">
    <property type="entry name" value="BNAC02G09200D PROTEIN"/>
    <property type="match status" value="1"/>
</dbReference>
<feature type="region of interest" description="Disordered" evidence="1">
    <location>
        <begin position="481"/>
        <end position="527"/>
    </location>
</feature>
<evidence type="ECO:0000259" key="2">
    <source>
        <dbReference type="Pfam" id="PF03372"/>
    </source>
</evidence>
<proteinExistence type="predicted"/>
<evidence type="ECO:0000313" key="3">
    <source>
        <dbReference type="EMBL" id="RVX15621.1"/>
    </source>
</evidence>
<evidence type="ECO:0000256" key="1">
    <source>
        <dbReference type="SAM" id="MobiDB-lite"/>
    </source>
</evidence>
<gene>
    <name evidence="3" type="primary">YTX2_522</name>
    <name evidence="3" type="ORF">CK203_009078</name>
</gene>
<dbReference type="Proteomes" id="UP000288805">
    <property type="component" value="Unassembled WGS sequence"/>
</dbReference>
<dbReference type="Pfam" id="PF03372">
    <property type="entry name" value="Exo_endo_phos"/>
    <property type="match status" value="1"/>
</dbReference>
<evidence type="ECO:0000313" key="4">
    <source>
        <dbReference type="Proteomes" id="UP000288805"/>
    </source>
</evidence>
<feature type="compositionally biased region" description="Basic and acidic residues" evidence="1">
    <location>
        <begin position="406"/>
        <end position="418"/>
    </location>
</feature>
<accession>A0A438K369</accession>
<feature type="compositionally biased region" description="Polar residues" evidence="1">
    <location>
        <begin position="431"/>
        <end position="442"/>
    </location>
</feature>
<dbReference type="EMBL" id="QGNW01000018">
    <property type="protein sequence ID" value="RVX15621.1"/>
    <property type="molecule type" value="Genomic_DNA"/>
</dbReference>
<comment type="caution">
    <text evidence="3">The sequence shown here is derived from an EMBL/GenBank/DDBJ whole genome shotgun (WGS) entry which is preliminary data.</text>
</comment>
<sequence>MILHQPLKPYNRISLKPLFFKSSTLVLVERKTFLVSREAEYGGNWCSIAKHSRGSVYVLGFEKVEVGWLIEQLTKAIELKSYLGFNKKYRGKFCVHLLEVSFNNHGRFIRISEFATNRKPTFLVIPEGKKGRGWENLKSALASLSMVPPSNASGNGRHYRKVRFTHNHVGPLYRSFVNVVRDEGPRRGGLVPVGRWARAVVCECSEDNVKWDEVGRAVARCLRKKGVATIVPFSGGKGAFFVETIDEALFLQDLRFIKIEGGISIQLRRWSPKENSVIEGKFRGGWIELRGVPFHLWSEVHLKKIVEQWGTVTEINWQTSKLFDLSKVKIRIAMKERSVLPALIEVIDVDWVFTISVAMVGEEEARRDRVMGESTWKGSEYHPGTGGGRREERDRSTAGGSFRVGEAGRNEKEGERSSTEALPAGTRDKNGQSMGNSWFSSNSKKLSFGPEGTAAAGKALAGGNEAFTVKNGRAFLRVAQETGEKKPDGEQGSLRKGVSAEGKGKGVPADLDVQTRGSVKKETKKRFQRRRLSRLELRRNEEPARALSSLANRQGIESGVQRKGLRRLVAKRLRANHFLKKIEKDFWAVWGSIFVVLQSRFCLLVQKSESPLSSFPISSGSAPPLPLLSPSAHLPSSSVLQSPFPLENRPACSNLLPERLIPFKSKPKLPSEVSNLVTVSQGHDAVSPSGEFQIEGLSPRKMAKVREVLSSLDIKGLNCFSMKIISWNTRGLGSRKKRRVVKDFLRNKEWAALPANGASSGILIIWDSNKLRSEEVVLGSFFISVKFALDGCGPLWLTIVYGPNSPSLKKDFWVELLDIFGISFPLWCIGGDFNVIGRSSEKLGGSSLTSSMKDFDDFIRECELLDPPLHNTPFTWSNMQESPVCKRLDRFLYSNEWELSFPQRLQKVLPRRTSDHWPIALETNPFKWGPTPFRFENIWLQHPSFKECFKSWWSGFQGTGWEGHKFMRKLQFVKANLKEWNKVSFGVLNERKKSILKDIANLDVIEQGGGLSSELIIQRALRKGELEELILREEIHWRQKARVKWVKEGDCNSKFFHKVANGRRNRKFIKVLENERGVVLNDSESITEEILHYFEKLYSGHIGEPWRVEGLDWSPISEESTSRLDSPFIEEEIHKVISQLDRDKASGPDGFTIAVFQDCWDVFKEDLVRVFIEFHSSGIINQSTNASFIVLLPKKSVTKKISNFRPISLITSLYKIIVKVLSGRLRGVLHETIHSTQGAFVQGRQILDAVLIANEIVDEKRHSGEEGVVLKIDFEKRLTIM</sequence>
<organism evidence="3 4">
    <name type="scientific">Vitis vinifera</name>
    <name type="common">Grape</name>
    <dbReference type="NCBI Taxonomy" id="29760"/>
    <lineage>
        <taxon>Eukaryota</taxon>
        <taxon>Viridiplantae</taxon>
        <taxon>Streptophyta</taxon>
        <taxon>Embryophyta</taxon>
        <taxon>Tracheophyta</taxon>
        <taxon>Spermatophyta</taxon>
        <taxon>Magnoliopsida</taxon>
        <taxon>eudicotyledons</taxon>
        <taxon>Gunneridae</taxon>
        <taxon>Pentapetalae</taxon>
        <taxon>rosids</taxon>
        <taxon>Vitales</taxon>
        <taxon>Vitaceae</taxon>
        <taxon>Viteae</taxon>
        <taxon>Vitis</taxon>
    </lineage>
</organism>
<dbReference type="Gene3D" id="3.60.10.10">
    <property type="entry name" value="Endonuclease/exonuclease/phosphatase"/>
    <property type="match status" value="1"/>
</dbReference>